<feature type="region of interest" description="Disordered" evidence="9">
    <location>
        <begin position="549"/>
        <end position="571"/>
    </location>
</feature>
<evidence type="ECO:0000256" key="2">
    <source>
        <dbReference type="ARBA" id="ARBA00004906"/>
    </source>
</evidence>
<dbReference type="InterPro" id="IPR013083">
    <property type="entry name" value="Znf_RING/FYVE/PHD"/>
</dbReference>
<reference evidence="11" key="2">
    <citation type="submission" date="2025-08" db="UniProtKB">
        <authorList>
            <consortium name="Ensembl"/>
        </authorList>
    </citation>
    <scope>IDENTIFICATION</scope>
</reference>
<feature type="compositionally biased region" description="Basic and acidic residues" evidence="9">
    <location>
        <begin position="398"/>
        <end position="409"/>
    </location>
</feature>
<feature type="region of interest" description="Disordered" evidence="9">
    <location>
        <begin position="313"/>
        <end position="336"/>
    </location>
</feature>
<dbReference type="PROSITE" id="PS51292">
    <property type="entry name" value="ZF_RING_CH"/>
    <property type="match status" value="1"/>
</dbReference>
<feature type="region of interest" description="Disordered" evidence="9">
    <location>
        <begin position="82"/>
        <end position="169"/>
    </location>
</feature>
<feature type="compositionally biased region" description="Basic and acidic residues" evidence="9">
    <location>
        <begin position="122"/>
        <end position="133"/>
    </location>
</feature>
<feature type="region of interest" description="Disordered" evidence="9">
    <location>
        <begin position="375"/>
        <end position="409"/>
    </location>
</feature>
<evidence type="ECO:0000313" key="11">
    <source>
        <dbReference type="Ensembl" id="ENSLACP00000023514.1"/>
    </source>
</evidence>
<dbReference type="PANTHER" id="PTHR14471">
    <property type="entry name" value="MARCH7/10 E3 UBIQUITIN PROTEIN LIGASE FAMILY MEMBER"/>
    <property type="match status" value="1"/>
</dbReference>
<keyword evidence="5" id="KW-0479">Metal-binding</keyword>
<evidence type="ECO:0000256" key="7">
    <source>
        <dbReference type="ARBA" id="ARBA00022786"/>
    </source>
</evidence>
<feature type="region of interest" description="Disordered" evidence="9">
    <location>
        <begin position="757"/>
        <end position="782"/>
    </location>
</feature>
<sequence>MQRGWDRQKFITDAHFMRDVQRRIDSEYQAQLRQQEYERVQAEMKRECSVKQKTASVSIYATRDYERPWAINMSTIRKPSSLCEGHAESNCSKPPLNKAGYQLPAIENSSTNKKQKFTSPSKKKENVGARRQSENSGLNSFQTQKSKQPLKSITASSVQPSKTVPFSRHRSLRKLAEKHCGQIYSKSISCKEKGHPRKGSPDKNGQLQANGSLLLASPTAAQHAVGSFSLSESSEPCLPHQNTQQSGTNLFKFRDEDFYSTLGSFVSEEPQDDDDDDEFGTFLEDNILCANTRRSTAPSQISRFSGSTLRQAVNSSSEERPRILGHAPSRADVGSFIRPTRSERMFSNFPYNQEMTSAVNRSTNLGTEDNQHTSLQQLSLNPRSEEDTSIQDSNPHVDSQRENYDHTEGMQRGNMYSAIEGSSSEASSCYHHDQMPPTQVVNQRNSSTVTHRSLPSSSENSESSSHIHPVIFQQHPLISSLDSMNGRSVLNMSERSLYPSESRRAMASQESFSSGNPQPHESAVFSGNYRNSLSDNLSPRAREENLLQVHNTSESADTSVGVGTQSNSTMNHSAQQALGGHLPLTLLSQLRSLGRAMSSSREGLQEKAKPATDPEKLQMLQKSLLEESSEEEEEGDLCRICQIGQGTLTNLLVEPCNCGGSLQYVHQECLKKWLQAKINSGAELAAVKKCELCQHSLQLDFDDFDVDEYYAKHRGIQVQEELVNSGLYLVLLLHMYEQRFAELMRLAHSRAARHRLSRNYQESRTDGNGNFISDAEQEEGEH</sequence>
<comment type="catalytic activity">
    <reaction evidence="1">
        <text>S-ubiquitinyl-[E2 ubiquitin-conjugating enzyme]-L-cysteine + [acceptor protein]-L-lysine = [E2 ubiquitin-conjugating enzyme]-L-cysteine + N(6)-ubiquitinyl-[acceptor protein]-L-lysine.</text>
        <dbReference type="EC" id="2.3.2.27"/>
    </reaction>
</comment>
<organism evidence="11 12">
    <name type="scientific">Latimeria chalumnae</name>
    <name type="common">Coelacanth</name>
    <dbReference type="NCBI Taxonomy" id="7897"/>
    <lineage>
        <taxon>Eukaryota</taxon>
        <taxon>Metazoa</taxon>
        <taxon>Chordata</taxon>
        <taxon>Craniata</taxon>
        <taxon>Vertebrata</taxon>
        <taxon>Euteleostomi</taxon>
        <taxon>Coelacanthiformes</taxon>
        <taxon>Coelacanthidae</taxon>
        <taxon>Latimeria</taxon>
    </lineage>
</organism>
<reference evidence="11" key="3">
    <citation type="submission" date="2025-09" db="UniProtKB">
        <authorList>
            <consortium name="Ensembl"/>
        </authorList>
    </citation>
    <scope>IDENTIFICATION</scope>
</reference>
<accession>M3XLA8</accession>
<dbReference type="GO" id="GO:0008270">
    <property type="term" value="F:zinc ion binding"/>
    <property type="evidence" value="ECO:0007669"/>
    <property type="project" value="UniProtKB-KW"/>
</dbReference>
<feature type="compositionally biased region" description="Polar residues" evidence="9">
    <location>
        <begin position="134"/>
        <end position="164"/>
    </location>
</feature>
<feature type="compositionally biased region" description="Polar residues" evidence="9">
    <location>
        <begin position="759"/>
        <end position="771"/>
    </location>
</feature>
<name>M3XLA8_LATCH</name>
<keyword evidence="8" id="KW-0862">Zinc</keyword>
<evidence type="ECO:0000256" key="4">
    <source>
        <dbReference type="ARBA" id="ARBA00022679"/>
    </source>
</evidence>
<feature type="domain" description="RING-CH-type" evidence="10">
    <location>
        <begin position="630"/>
        <end position="700"/>
    </location>
</feature>
<evidence type="ECO:0000256" key="9">
    <source>
        <dbReference type="SAM" id="MobiDB-lite"/>
    </source>
</evidence>
<feature type="compositionally biased region" description="Basic and acidic residues" evidence="9">
    <location>
        <begin position="603"/>
        <end position="616"/>
    </location>
</feature>
<evidence type="ECO:0000256" key="6">
    <source>
        <dbReference type="ARBA" id="ARBA00022771"/>
    </source>
</evidence>
<evidence type="ECO:0000256" key="3">
    <source>
        <dbReference type="ARBA" id="ARBA00012483"/>
    </source>
</evidence>
<dbReference type="SMART" id="SM00744">
    <property type="entry name" value="RINGv"/>
    <property type="match status" value="1"/>
</dbReference>
<evidence type="ECO:0000256" key="8">
    <source>
        <dbReference type="ARBA" id="ARBA00022833"/>
    </source>
</evidence>
<dbReference type="Proteomes" id="UP000008672">
    <property type="component" value="Unassembled WGS sequence"/>
</dbReference>
<dbReference type="FunCoup" id="M3XLA8">
    <property type="interactions" value="42"/>
</dbReference>
<dbReference type="Ensembl" id="ENSLACT00000025937.1">
    <property type="protein sequence ID" value="ENSLACP00000023514.1"/>
    <property type="gene ID" value="ENSLACG00000022098.1"/>
</dbReference>
<dbReference type="HOGENOM" id="CLU_021725_0_0_1"/>
<feature type="region of interest" description="Disordered" evidence="9">
    <location>
        <begin position="500"/>
        <end position="536"/>
    </location>
</feature>
<dbReference type="GO" id="GO:0061630">
    <property type="term" value="F:ubiquitin protein ligase activity"/>
    <property type="evidence" value="ECO:0007669"/>
    <property type="project" value="UniProtKB-EC"/>
</dbReference>
<keyword evidence="4" id="KW-0808">Transferase</keyword>
<dbReference type="EMBL" id="AFYH01183282">
    <property type="status" value="NOT_ANNOTATED_CDS"/>
    <property type="molecule type" value="Genomic_DNA"/>
</dbReference>
<feature type="region of interest" description="Disordered" evidence="9">
    <location>
        <begin position="596"/>
        <end position="616"/>
    </location>
</feature>
<dbReference type="eggNOG" id="KOG1609">
    <property type="taxonomic scope" value="Eukaryota"/>
</dbReference>
<dbReference type="RefSeq" id="XP_014350925.1">
    <property type="nucleotide sequence ID" value="XM_014495439.2"/>
</dbReference>
<dbReference type="EC" id="2.3.2.27" evidence="3"/>
<comment type="pathway">
    <text evidence="2">Protein modification; protein ubiquitination.</text>
</comment>
<evidence type="ECO:0000256" key="5">
    <source>
        <dbReference type="ARBA" id="ARBA00022723"/>
    </source>
</evidence>
<feature type="compositionally biased region" description="Polar residues" evidence="9">
    <location>
        <begin position="436"/>
        <end position="455"/>
    </location>
</feature>
<protein>
    <recommendedName>
        <fullName evidence="3">RING-type E3 ubiquitin transferase</fullName>
        <ecNumber evidence="3">2.3.2.27</ecNumber>
    </recommendedName>
</protein>
<gene>
    <name evidence="11" type="primary">MARCHF10</name>
</gene>
<evidence type="ECO:0000256" key="1">
    <source>
        <dbReference type="ARBA" id="ARBA00000900"/>
    </source>
</evidence>
<dbReference type="InterPro" id="IPR011016">
    <property type="entry name" value="Znf_RING-CH"/>
</dbReference>
<keyword evidence="7" id="KW-0833">Ubl conjugation pathway</keyword>
<dbReference type="STRING" id="7897.ENSLACP00000023514"/>
<dbReference type="CTD" id="162333"/>
<dbReference type="OrthoDB" id="2154780at2759"/>
<dbReference type="InParanoid" id="M3XLA8"/>
<reference evidence="12" key="1">
    <citation type="submission" date="2011-08" db="EMBL/GenBank/DDBJ databases">
        <title>The draft genome of Latimeria chalumnae.</title>
        <authorList>
            <person name="Di Palma F."/>
            <person name="Alfoldi J."/>
            <person name="Johnson J."/>
            <person name="Berlin A."/>
            <person name="Gnerre S."/>
            <person name="Jaffe D."/>
            <person name="MacCallum I."/>
            <person name="Young S."/>
            <person name="Walker B.J."/>
            <person name="Lander E."/>
            <person name="Lindblad-Toh K."/>
        </authorList>
    </citation>
    <scope>NUCLEOTIDE SEQUENCE [LARGE SCALE GENOMIC DNA]</scope>
    <source>
        <strain evidence="12">Wild caught</strain>
    </source>
</reference>
<evidence type="ECO:0000313" key="12">
    <source>
        <dbReference type="Proteomes" id="UP000008672"/>
    </source>
</evidence>
<feature type="region of interest" description="Disordered" evidence="9">
    <location>
        <begin position="421"/>
        <end position="465"/>
    </location>
</feature>
<dbReference type="EMBL" id="AFYH01183280">
    <property type="status" value="NOT_ANNOTATED_CDS"/>
    <property type="molecule type" value="Genomic_DNA"/>
</dbReference>
<proteinExistence type="predicted"/>
<dbReference type="InterPro" id="IPR052297">
    <property type="entry name" value="RING-CH-type_E3_ubiq-ligase"/>
</dbReference>
<keyword evidence="12" id="KW-1185">Reference proteome</keyword>
<dbReference type="Gene3D" id="3.30.40.10">
    <property type="entry name" value="Zinc/RING finger domain, C3HC4 (zinc finger)"/>
    <property type="match status" value="1"/>
</dbReference>
<dbReference type="AlphaFoldDB" id="M3XLA8"/>
<dbReference type="GeneTree" id="ENSGT00530000063836"/>
<keyword evidence="6" id="KW-0863">Zinc-finger</keyword>
<dbReference type="EMBL" id="AFYH01183279">
    <property type="status" value="NOT_ANNOTATED_CDS"/>
    <property type="molecule type" value="Genomic_DNA"/>
</dbReference>
<dbReference type="GeneID" id="102349670"/>
<dbReference type="EMBL" id="AFYH01183283">
    <property type="status" value="NOT_ANNOTATED_CDS"/>
    <property type="molecule type" value="Genomic_DNA"/>
</dbReference>
<dbReference type="SUPFAM" id="SSF57850">
    <property type="entry name" value="RING/U-box"/>
    <property type="match status" value="1"/>
</dbReference>
<feature type="compositionally biased region" description="Polar residues" evidence="9">
    <location>
        <begin position="508"/>
        <end position="519"/>
    </location>
</feature>
<dbReference type="EMBL" id="AFYH01183281">
    <property type="status" value="NOT_ANNOTATED_CDS"/>
    <property type="molecule type" value="Genomic_DNA"/>
</dbReference>
<dbReference type="Pfam" id="PF12906">
    <property type="entry name" value="RINGv"/>
    <property type="match status" value="1"/>
</dbReference>
<dbReference type="PANTHER" id="PTHR14471:SF5">
    <property type="entry name" value="E3 UBIQUITIN-PROTEIN LIGASE MARCHF10-RELATED"/>
    <property type="match status" value="1"/>
</dbReference>
<evidence type="ECO:0000259" key="10">
    <source>
        <dbReference type="PROSITE" id="PS51292"/>
    </source>
</evidence>